<dbReference type="Gene3D" id="2.130.10.10">
    <property type="entry name" value="YVTN repeat-like/Quinoprotein amine dehydrogenase"/>
    <property type="match status" value="2"/>
</dbReference>
<comment type="caution">
    <text evidence="2">The sequence shown here is derived from an EMBL/GenBank/DDBJ whole genome shotgun (WGS) entry which is preliminary data.</text>
</comment>
<protein>
    <recommendedName>
        <fullName evidence="4">YncE family protein</fullName>
    </recommendedName>
</protein>
<dbReference type="PROSITE" id="PS51257">
    <property type="entry name" value="PROKAR_LIPOPROTEIN"/>
    <property type="match status" value="1"/>
</dbReference>
<accession>A0A263CYW2</accession>
<sequence length="332" mass="33708">MRCLAAVLSGALVLAGCADAPVPADPPPLPPPAEPAVSPPPAVPPAGQVVPVGALAEGAVADSETGLVAVGVRDPNALALVDGRTGEVRTKTPLPGHLRHLQLAGPGGPVLVPAENSDSLVTVDLPSGQVGGQVPTGVFPHDATRSGNGLLFAANEFGGTVAAVRDGAVVQTFTGQTQPGGLAAVGDLVGVVDVRQNDLSVYDAQRLERIAQLPAGAGPTHVLADRRGQYAVADTRGDAIIVYASAPQVREVGRLDLPGSPYGITYDPVRDRMWVTLTGQNEVVGLDLATSPPTITARIPTVRQPNTVAVDSGTGRLFVTGTTEGVLQLIDP</sequence>
<dbReference type="InterPro" id="IPR051200">
    <property type="entry name" value="Host-pathogen_enzymatic-act"/>
</dbReference>
<keyword evidence="3" id="KW-1185">Reference proteome</keyword>
<dbReference type="InterPro" id="IPR011048">
    <property type="entry name" value="Haem_d1_sf"/>
</dbReference>
<keyword evidence="1" id="KW-0732">Signal</keyword>
<dbReference type="PANTHER" id="PTHR47197:SF3">
    <property type="entry name" value="DIHYDRO-HEME D1 DEHYDROGENASE"/>
    <property type="match status" value="1"/>
</dbReference>
<evidence type="ECO:0000313" key="3">
    <source>
        <dbReference type="Proteomes" id="UP000242444"/>
    </source>
</evidence>
<organism evidence="2 3">
    <name type="scientific">Amycolatopsis antarctica</name>
    <dbReference type="NCBI Taxonomy" id="1854586"/>
    <lineage>
        <taxon>Bacteria</taxon>
        <taxon>Bacillati</taxon>
        <taxon>Actinomycetota</taxon>
        <taxon>Actinomycetes</taxon>
        <taxon>Pseudonocardiales</taxon>
        <taxon>Pseudonocardiaceae</taxon>
        <taxon>Amycolatopsis</taxon>
    </lineage>
</organism>
<dbReference type="InParanoid" id="A0A263CYW2"/>
<evidence type="ECO:0000313" key="2">
    <source>
        <dbReference type="EMBL" id="OZM71352.1"/>
    </source>
</evidence>
<feature type="chain" id="PRO_5013374539" description="YncE family protein" evidence="1">
    <location>
        <begin position="21"/>
        <end position="332"/>
    </location>
</feature>
<gene>
    <name evidence="2" type="ORF">CFN78_21145</name>
</gene>
<dbReference type="Proteomes" id="UP000242444">
    <property type="component" value="Unassembled WGS sequence"/>
</dbReference>
<dbReference type="OrthoDB" id="4446106at2"/>
<dbReference type="SUPFAM" id="SSF51004">
    <property type="entry name" value="C-terminal (heme d1) domain of cytochrome cd1-nitrite reductase"/>
    <property type="match status" value="1"/>
</dbReference>
<dbReference type="InterPro" id="IPR015943">
    <property type="entry name" value="WD40/YVTN_repeat-like_dom_sf"/>
</dbReference>
<evidence type="ECO:0000256" key="1">
    <source>
        <dbReference type="SAM" id="SignalP"/>
    </source>
</evidence>
<evidence type="ECO:0008006" key="4">
    <source>
        <dbReference type="Google" id="ProtNLM"/>
    </source>
</evidence>
<dbReference type="PANTHER" id="PTHR47197">
    <property type="entry name" value="PROTEIN NIRF"/>
    <property type="match status" value="1"/>
</dbReference>
<dbReference type="EMBL" id="NKYE01000014">
    <property type="protein sequence ID" value="OZM71352.1"/>
    <property type="molecule type" value="Genomic_DNA"/>
</dbReference>
<feature type="signal peptide" evidence="1">
    <location>
        <begin position="1"/>
        <end position="20"/>
    </location>
</feature>
<proteinExistence type="predicted"/>
<dbReference type="AlphaFoldDB" id="A0A263CYW2"/>
<reference evidence="2 3" key="1">
    <citation type="submission" date="2017-07" db="EMBL/GenBank/DDBJ databases">
        <title>Amycolatopsis antarcticus sp. nov., isolated from the surface of an Antarcticus brown macroalga.</title>
        <authorList>
            <person name="Wang J."/>
            <person name="Leiva S."/>
            <person name="Huang J."/>
            <person name="Huang Y."/>
        </authorList>
    </citation>
    <scope>NUCLEOTIDE SEQUENCE [LARGE SCALE GENOMIC DNA]</scope>
    <source>
        <strain evidence="2 3">AU-G6</strain>
    </source>
</reference>
<name>A0A263CYW2_9PSEU</name>